<dbReference type="Gene3D" id="1.10.510.10">
    <property type="entry name" value="Transferase(Phosphotransferase) domain 1"/>
    <property type="match status" value="1"/>
</dbReference>
<keyword evidence="21" id="KW-0072">Autophagy</keyword>
<evidence type="ECO:0000256" key="3">
    <source>
        <dbReference type="ARBA" id="ARBA00004514"/>
    </source>
</evidence>
<evidence type="ECO:0000256" key="5">
    <source>
        <dbReference type="ARBA" id="ARBA00012513"/>
    </source>
</evidence>
<evidence type="ECO:0000256" key="12">
    <source>
        <dbReference type="ARBA" id="ARBA00022741"/>
    </source>
</evidence>
<keyword evidence="7" id="KW-0723">Serine/threonine-protein kinase</keyword>
<keyword evidence="13" id="KW-0418">Kinase</keyword>
<comment type="catalytic activity">
    <reaction evidence="26">
        <text>L-seryl-[protein] + ATP = O-phospho-L-seryl-[protein] + ADP + H(+)</text>
        <dbReference type="Rhea" id="RHEA:17989"/>
        <dbReference type="Rhea" id="RHEA-COMP:9863"/>
        <dbReference type="Rhea" id="RHEA-COMP:11604"/>
        <dbReference type="ChEBI" id="CHEBI:15378"/>
        <dbReference type="ChEBI" id="CHEBI:29999"/>
        <dbReference type="ChEBI" id="CHEBI:30616"/>
        <dbReference type="ChEBI" id="CHEBI:83421"/>
        <dbReference type="ChEBI" id="CHEBI:456216"/>
        <dbReference type="EC" id="2.7.11.1"/>
    </reaction>
</comment>
<evidence type="ECO:0000256" key="17">
    <source>
        <dbReference type="ARBA" id="ARBA00022840"/>
    </source>
</evidence>
<dbReference type="GO" id="GO:0006950">
    <property type="term" value="P:response to stress"/>
    <property type="evidence" value="ECO:0007669"/>
    <property type="project" value="UniProtKB-ARBA"/>
</dbReference>
<keyword evidence="14" id="KW-1000">Mitochondrion outer membrane</keyword>
<dbReference type="SMART" id="SM00220">
    <property type="entry name" value="S_TKc"/>
    <property type="match status" value="1"/>
</dbReference>
<dbReference type="Ensembl" id="ENSCCRT00020021536.1">
    <property type="protein sequence ID" value="ENSCCRP00020019589.1"/>
    <property type="gene ID" value="ENSCCRG00020009263.1"/>
</dbReference>
<keyword evidence="18" id="KW-0460">Magnesium</keyword>
<evidence type="ECO:0000313" key="34">
    <source>
        <dbReference type="Proteomes" id="UP000694701"/>
    </source>
</evidence>
<evidence type="ECO:0000256" key="15">
    <source>
        <dbReference type="ARBA" id="ARBA00022792"/>
    </source>
</evidence>
<dbReference type="InterPro" id="IPR000719">
    <property type="entry name" value="Prot_kinase_dom"/>
</dbReference>
<proteinExistence type="inferred from homology"/>
<dbReference type="PANTHER" id="PTHR22972:SF7">
    <property type="entry name" value="SERINE_THREONINE-PROTEIN KINASE PINK1, MITOCHONDRIAL"/>
    <property type="match status" value="1"/>
</dbReference>
<keyword evidence="23" id="KW-0472">Membrane</keyword>
<keyword evidence="6" id="KW-0963">Cytoplasm</keyword>
<evidence type="ECO:0000256" key="9">
    <source>
        <dbReference type="ARBA" id="ARBA00022679"/>
    </source>
</evidence>
<dbReference type="CDD" id="cd11592">
    <property type="entry name" value="Agmatinase_PAH"/>
    <property type="match status" value="1"/>
</dbReference>
<dbReference type="PROSITE" id="PS51409">
    <property type="entry name" value="ARGINASE_2"/>
    <property type="match status" value="1"/>
</dbReference>
<dbReference type="Pfam" id="PF00069">
    <property type="entry name" value="Pkinase"/>
    <property type="match status" value="1"/>
</dbReference>
<dbReference type="GO" id="GO:0000422">
    <property type="term" value="P:autophagy of mitochondrion"/>
    <property type="evidence" value="ECO:0007669"/>
    <property type="project" value="TreeGrafter"/>
</dbReference>
<dbReference type="InterPro" id="IPR040110">
    <property type="entry name" value="PINK1_STKc"/>
</dbReference>
<keyword evidence="11" id="KW-0479">Metal-binding</keyword>
<dbReference type="InterPro" id="IPR051511">
    <property type="entry name" value="MitoQC_Scaffold_Kinases"/>
</dbReference>
<accession>A0A8C2D0E3</accession>
<organism evidence="33 34">
    <name type="scientific">Cyprinus carpio</name>
    <name type="common">Common carp</name>
    <dbReference type="NCBI Taxonomy" id="7962"/>
    <lineage>
        <taxon>Eukaryota</taxon>
        <taxon>Metazoa</taxon>
        <taxon>Chordata</taxon>
        <taxon>Craniata</taxon>
        <taxon>Vertebrata</taxon>
        <taxon>Euteleostomi</taxon>
        <taxon>Actinopterygii</taxon>
        <taxon>Neopterygii</taxon>
        <taxon>Teleostei</taxon>
        <taxon>Ostariophysi</taxon>
        <taxon>Cypriniformes</taxon>
        <taxon>Cyprinidae</taxon>
        <taxon>Cyprininae</taxon>
        <taxon>Cyprinus</taxon>
    </lineage>
</organism>
<comment type="catalytic activity">
    <reaction evidence="25">
        <text>L-threonyl-[protein] + ATP = O-phospho-L-threonyl-[protein] + ADP + H(+)</text>
        <dbReference type="Rhea" id="RHEA:46608"/>
        <dbReference type="Rhea" id="RHEA-COMP:11060"/>
        <dbReference type="Rhea" id="RHEA-COMP:11605"/>
        <dbReference type="ChEBI" id="CHEBI:15378"/>
        <dbReference type="ChEBI" id="CHEBI:30013"/>
        <dbReference type="ChEBI" id="CHEBI:30616"/>
        <dbReference type="ChEBI" id="CHEBI:61977"/>
        <dbReference type="ChEBI" id="CHEBI:456216"/>
        <dbReference type="EC" id="2.7.11.1"/>
    </reaction>
</comment>
<dbReference type="Gene3D" id="3.40.800.10">
    <property type="entry name" value="Ureohydrolase domain"/>
    <property type="match status" value="1"/>
</dbReference>
<evidence type="ECO:0000256" key="21">
    <source>
        <dbReference type="ARBA" id="ARBA00023006"/>
    </source>
</evidence>
<dbReference type="GO" id="GO:0005741">
    <property type="term" value="C:mitochondrial outer membrane"/>
    <property type="evidence" value="ECO:0007669"/>
    <property type="project" value="UniProtKB-SubCell"/>
</dbReference>
<keyword evidence="19" id="KW-0809">Transit peptide</keyword>
<dbReference type="SUPFAM" id="SSF56112">
    <property type="entry name" value="Protein kinase-like (PK-like)"/>
    <property type="match status" value="1"/>
</dbReference>
<name>A0A8C2D0E3_CYPCA</name>
<evidence type="ECO:0000256" key="30">
    <source>
        <dbReference type="PROSITE-ProRule" id="PRU00742"/>
    </source>
</evidence>
<evidence type="ECO:0000256" key="20">
    <source>
        <dbReference type="ARBA" id="ARBA00022989"/>
    </source>
</evidence>
<keyword evidence="20" id="KW-1133">Transmembrane helix</keyword>
<dbReference type="GO" id="GO:0090141">
    <property type="term" value="P:positive regulation of mitochondrial fission"/>
    <property type="evidence" value="ECO:0007669"/>
    <property type="project" value="TreeGrafter"/>
</dbReference>
<evidence type="ECO:0000256" key="10">
    <source>
        <dbReference type="ARBA" id="ARBA00022692"/>
    </source>
</evidence>
<dbReference type="GO" id="GO:0005524">
    <property type="term" value="F:ATP binding"/>
    <property type="evidence" value="ECO:0007669"/>
    <property type="project" value="UniProtKB-KW"/>
</dbReference>
<evidence type="ECO:0000256" key="27">
    <source>
        <dbReference type="ARBA" id="ARBA00062732"/>
    </source>
</evidence>
<dbReference type="CDD" id="cd14018">
    <property type="entry name" value="STKc_PINK1"/>
    <property type="match status" value="1"/>
</dbReference>
<comment type="similarity">
    <text evidence="24">Belongs to the protein kinase superfamily.</text>
</comment>
<sequence>MSVKHALGRGLELGRSLLQLGLFKPVGRVAAKLRGERLRVSRSTRTVQPQTFLPARFRFFRRSLSGLAAQLQSGAFRRVAGGGAPRNRAVFLAFGVGLGLIEQQLEEDRTSAALCQEIQAVFRKKKFQTPLKSFTSGYKLEDYVIGKQIGKGCNAAVYEAAAPFATPVESGKCSLVELNQKETDDDNKKAGPLRFSATPSFPLAMKMMWNIGAGSSSDAILRSMSMELVPACPQALTEEQREFALDGHFGMVPKRLTAHPNVITVYRAFTAEVPLLPGAQEEYPDVLPARLNPLGLGSNRTLFLVMKNYPCSLRQYLGVCVPNRMQASLMLLQLLEGVDHLCKQGIAHRDLKSDNVLLEFDGTGCPRLVITDFGCCLAEDLGLKLPFNSCWVTRGGNACLMAPEVATAVPGPGVKIDYSKADAWAVGAITYELFGQPNPFYSSEGLESRTYQEQQLPPLPASVPDDVQLVVRLLLHRNTRKRPSARVAANMLHISLWGKRVLASLDRARMDELTDWLLCQSAVVLLKGRGSGGSSVEAELQRCFLANIDLEDLRAAVSFLIFGPRHIRAESAMIRLYNGWTRAAPYESLRVADLGDVNVNLFDLKDTCKRIREAYREIVATGCIPLTLGGDHTIAYPILQAVAERHGPVGLIHVDAHADTSDMILGEKIGHGTPFRRCVDEGLLDCKRVVQIGLRGSGYSPDNYEWSRAQGFRVVEAVECWHKSLVPLMEEVRSQMGTGPVYLSFDIDSLDPAFAPGTGTPEIAGLTPIQVCFTCRSEMLKPAPRVENKLPSPLNQQMKVF</sequence>
<dbReference type="GO" id="GO:0004674">
    <property type="term" value="F:protein serine/threonine kinase activity"/>
    <property type="evidence" value="ECO:0007669"/>
    <property type="project" value="UniProtKB-KW"/>
</dbReference>
<evidence type="ECO:0000256" key="6">
    <source>
        <dbReference type="ARBA" id="ARBA00022490"/>
    </source>
</evidence>
<protein>
    <recommendedName>
        <fullName evidence="29">Serine/threonine-protein kinase PINK1, mitochondrial</fullName>
        <ecNumber evidence="5">2.7.11.1</ecNumber>
    </recommendedName>
    <alternativeName>
        <fullName evidence="28">Serine/threonine-protein kinase Pink1, mitochondrial</fullName>
    </alternativeName>
</protein>
<evidence type="ECO:0000256" key="26">
    <source>
        <dbReference type="ARBA" id="ARBA00048679"/>
    </source>
</evidence>
<dbReference type="InterPro" id="IPR020855">
    <property type="entry name" value="Ureohydrolase_Mn_BS"/>
</dbReference>
<evidence type="ECO:0000256" key="7">
    <source>
        <dbReference type="ARBA" id="ARBA00022527"/>
    </source>
</evidence>
<dbReference type="PROSITE" id="PS50011">
    <property type="entry name" value="PROTEIN_KINASE_DOM"/>
    <property type="match status" value="1"/>
</dbReference>
<dbReference type="AlphaFoldDB" id="A0A8C2D0E3"/>
<dbReference type="FunFam" id="1.10.510.10:FF:000418">
    <property type="entry name" value="PTEN induced kinase 1"/>
    <property type="match status" value="1"/>
</dbReference>
<evidence type="ECO:0000256" key="11">
    <source>
        <dbReference type="ARBA" id="ARBA00022723"/>
    </source>
</evidence>
<dbReference type="InterPro" id="IPR011009">
    <property type="entry name" value="Kinase-like_dom_sf"/>
</dbReference>
<keyword evidence="17" id="KW-0067">ATP-binding</keyword>
<evidence type="ECO:0000256" key="22">
    <source>
        <dbReference type="ARBA" id="ARBA00023128"/>
    </source>
</evidence>
<dbReference type="InterPro" id="IPR008271">
    <property type="entry name" value="Ser/Thr_kinase_AS"/>
</dbReference>
<dbReference type="PRINTS" id="PR00116">
    <property type="entry name" value="ARGINASE"/>
</dbReference>
<dbReference type="GO" id="GO:0043066">
    <property type="term" value="P:negative regulation of apoptotic process"/>
    <property type="evidence" value="ECO:0007669"/>
    <property type="project" value="UniProtKB-ARBA"/>
</dbReference>
<comment type="similarity">
    <text evidence="30 31">Belongs to the arginase family.</text>
</comment>
<evidence type="ECO:0000256" key="4">
    <source>
        <dbReference type="ARBA" id="ARBA00004572"/>
    </source>
</evidence>
<evidence type="ECO:0000256" key="29">
    <source>
        <dbReference type="ARBA" id="ARBA00074253"/>
    </source>
</evidence>
<evidence type="ECO:0000256" key="2">
    <source>
        <dbReference type="ARBA" id="ARBA00004434"/>
    </source>
</evidence>
<keyword evidence="16 31" id="KW-0378">Hydrolase</keyword>
<evidence type="ECO:0000313" key="33">
    <source>
        <dbReference type="Ensembl" id="ENSCCRP00020019589.1"/>
    </source>
</evidence>
<dbReference type="InterPro" id="IPR023696">
    <property type="entry name" value="Ureohydrolase_dom_sf"/>
</dbReference>
<keyword evidence="9" id="KW-0808">Transferase</keyword>
<comment type="subunit">
    <text evidence="27">Upon mitochondrial depolarization, it forms a supercomplex with TOM and TIM23 complexes. PINK1-TOM-TIM23 supercomplex formation requires PINK1 interaction with TOMM20 and TOMM70 and is critical for PINK1 stabilization at the outer mitochondrial membrane, kinase activation and downstream mitophagy. Upon mitochondrial depolarization, interacts with TIMM23; the interaction is required for PINK1 accumulation at the outer mitochondrial membrane, kinase activation by autophosphorylation and PRKN recruitement to mitochondria. Interacts with PRKN. Interacts with FBXO7. Forms a complex with PRKN and PARK7. Interacts with NENF.</text>
</comment>
<dbReference type="PROSITE" id="PS01053">
    <property type="entry name" value="ARGINASE_1"/>
    <property type="match status" value="1"/>
</dbReference>
<evidence type="ECO:0000256" key="28">
    <source>
        <dbReference type="ARBA" id="ARBA00071830"/>
    </source>
</evidence>
<keyword evidence="8" id="KW-0597">Phosphoprotein</keyword>
<evidence type="ECO:0000256" key="24">
    <source>
        <dbReference type="ARBA" id="ARBA00038349"/>
    </source>
</evidence>
<evidence type="ECO:0000259" key="32">
    <source>
        <dbReference type="PROSITE" id="PS50011"/>
    </source>
</evidence>
<evidence type="ECO:0000256" key="25">
    <source>
        <dbReference type="ARBA" id="ARBA00047899"/>
    </source>
</evidence>
<dbReference type="PANTHER" id="PTHR22972">
    <property type="entry name" value="SERINE/THREONINE PROTEIN KINASE"/>
    <property type="match status" value="1"/>
</dbReference>
<dbReference type="GO" id="GO:0046872">
    <property type="term" value="F:metal ion binding"/>
    <property type="evidence" value="ECO:0007669"/>
    <property type="project" value="UniProtKB-KW"/>
</dbReference>
<evidence type="ECO:0000256" key="1">
    <source>
        <dbReference type="ARBA" id="ARBA00001946"/>
    </source>
</evidence>
<dbReference type="Pfam" id="PF00491">
    <property type="entry name" value="Arginase"/>
    <property type="match status" value="1"/>
</dbReference>
<dbReference type="PROSITE" id="PS00108">
    <property type="entry name" value="PROTEIN_KINASE_ST"/>
    <property type="match status" value="1"/>
</dbReference>
<keyword evidence="12" id="KW-0547">Nucleotide-binding</keyword>
<keyword evidence="10" id="KW-0812">Transmembrane</keyword>
<dbReference type="SUPFAM" id="SSF52768">
    <property type="entry name" value="Arginase/deacetylase"/>
    <property type="match status" value="1"/>
</dbReference>
<dbReference type="GO" id="GO:0005829">
    <property type="term" value="C:cytosol"/>
    <property type="evidence" value="ECO:0007669"/>
    <property type="project" value="UniProtKB-SubCell"/>
</dbReference>
<evidence type="ECO:0000256" key="23">
    <source>
        <dbReference type="ARBA" id="ARBA00023136"/>
    </source>
</evidence>
<dbReference type="Proteomes" id="UP000694701">
    <property type="component" value="Unplaced"/>
</dbReference>
<evidence type="ECO:0000256" key="16">
    <source>
        <dbReference type="ARBA" id="ARBA00022801"/>
    </source>
</evidence>
<comment type="cofactor">
    <cofactor evidence="1">
        <name>Mg(2+)</name>
        <dbReference type="ChEBI" id="CHEBI:18420"/>
    </cofactor>
</comment>
<evidence type="ECO:0000256" key="31">
    <source>
        <dbReference type="RuleBase" id="RU003684"/>
    </source>
</evidence>
<comment type="subcellular location">
    <subcellularLocation>
        <location evidence="3">Cytoplasm</location>
        <location evidence="3">Cytosol</location>
    </subcellularLocation>
    <subcellularLocation>
        <location evidence="2">Mitochondrion inner membrane</location>
        <topology evidence="2">Single-pass membrane protein</topology>
    </subcellularLocation>
    <subcellularLocation>
        <location evidence="4">Mitochondrion outer membrane</location>
        <topology evidence="4">Single-pass membrane protein</topology>
    </subcellularLocation>
</comment>
<dbReference type="GO" id="GO:0005783">
    <property type="term" value="C:endoplasmic reticulum"/>
    <property type="evidence" value="ECO:0007669"/>
    <property type="project" value="UniProtKB-ARBA"/>
</dbReference>
<evidence type="ECO:0000256" key="14">
    <source>
        <dbReference type="ARBA" id="ARBA00022787"/>
    </source>
</evidence>
<evidence type="ECO:0000256" key="18">
    <source>
        <dbReference type="ARBA" id="ARBA00022842"/>
    </source>
</evidence>
<evidence type="ECO:0000256" key="19">
    <source>
        <dbReference type="ARBA" id="ARBA00022946"/>
    </source>
</evidence>
<dbReference type="InterPro" id="IPR006035">
    <property type="entry name" value="Ureohydrolase"/>
</dbReference>
<dbReference type="GO" id="GO:0016813">
    <property type="term" value="F:hydrolase activity, acting on carbon-nitrogen (but not peptide) bonds, in linear amidines"/>
    <property type="evidence" value="ECO:0007669"/>
    <property type="project" value="InterPro"/>
</dbReference>
<feature type="domain" description="Protein kinase" evidence="32">
    <location>
        <begin position="143"/>
        <end position="496"/>
    </location>
</feature>
<evidence type="ECO:0000256" key="8">
    <source>
        <dbReference type="ARBA" id="ARBA00022553"/>
    </source>
</evidence>
<evidence type="ECO:0000256" key="13">
    <source>
        <dbReference type="ARBA" id="ARBA00022777"/>
    </source>
</evidence>
<keyword evidence="15" id="KW-0999">Mitochondrion inner membrane</keyword>
<reference evidence="33" key="1">
    <citation type="submission" date="2025-08" db="UniProtKB">
        <authorList>
            <consortium name="Ensembl"/>
        </authorList>
    </citation>
    <scope>IDENTIFICATION</scope>
</reference>
<dbReference type="EC" id="2.7.11.1" evidence="5"/>
<dbReference type="GO" id="GO:0005743">
    <property type="term" value="C:mitochondrial inner membrane"/>
    <property type="evidence" value="ECO:0007669"/>
    <property type="project" value="UniProtKB-SubCell"/>
</dbReference>
<keyword evidence="22" id="KW-0496">Mitochondrion</keyword>